<dbReference type="KEGG" id="palk:PSAKL28_02990"/>
<evidence type="ECO:0000313" key="3">
    <source>
        <dbReference type="Proteomes" id="UP000028931"/>
    </source>
</evidence>
<feature type="signal peptide" evidence="1">
    <location>
        <begin position="1"/>
        <end position="23"/>
    </location>
</feature>
<evidence type="ECO:0000256" key="1">
    <source>
        <dbReference type="SAM" id="SignalP"/>
    </source>
</evidence>
<evidence type="ECO:0000313" key="2">
    <source>
        <dbReference type="EMBL" id="AIL59536.1"/>
    </source>
</evidence>
<evidence type="ECO:0008006" key="4">
    <source>
        <dbReference type="Google" id="ProtNLM"/>
    </source>
</evidence>
<proteinExistence type="predicted"/>
<dbReference type="PANTHER" id="PTHR37549">
    <property type="entry name" value="LIPOPROTEIN LPRI"/>
    <property type="match status" value="1"/>
</dbReference>
<dbReference type="HOGENOM" id="CLU_723335_0_0_6"/>
<name>A0A077F842_9PSED</name>
<dbReference type="GO" id="GO:0005576">
    <property type="term" value="C:extracellular region"/>
    <property type="evidence" value="ECO:0007669"/>
    <property type="project" value="TreeGrafter"/>
</dbReference>
<gene>
    <name evidence="2" type="ORF">PSAKL28_02990</name>
</gene>
<dbReference type="EMBL" id="CP009048">
    <property type="protein sequence ID" value="AIL59536.1"/>
    <property type="molecule type" value="Genomic_DNA"/>
</dbReference>
<reference evidence="2 3" key="1">
    <citation type="submission" date="2014-07" db="EMBL/GenBank/DDBJ databases">
        <authorList>
            <person name="Lee K."/>
            <person name="Lim J.Y."/>
            <person name="Hwang I."/>
        </authorList>
    </citation>
    <scope>NUCLEOTIDE SEQUENCE [LARGE SCALE GENOMIC DNA]</scope>
    <source>
        <strain evidence="2 3">KL28</strain>
    </source>
</reference>
<dbReference type="RefSeq" id="WP_038605710.1">
    <property type="nucleotide sequence ID" value="NZ_CP009048.1"/>
</dbReference>
<dbReference type="Proteomes" id="UP000028931">
    <property type="component" value="Chromosome"/>
</dbReference>
<dbReference type="InterPro" id="IPR052755">
    <property type="entry name" value="Lysozyme_Inhibitor_LprI"/>
</dbReference>
<dbReference type="eggNOG" id="COG4461">
    <property type="taxonomic scope" value="Bacteria"/>
</dbReference>
<dbReference type="PANTHER" id="PTHR37549:SF1">
    <property type="entry name" value="LIPOPROTEIN LPRI"/>
    <property type="match status" value="1"/>
</dbReference>
<accession>A0A077F842</accession>
<keyword evidence="1" id="KW-0732">Signal</keyword>
<sequence>MKAFTRLLPALIVACLTSPAAFAASFDCSKARTLVETAICTTPSLSAKDDLLNEHYRPLQHLKIFRELERQWLREVRNRCTAVPCIEEAYDQQISRLTPVPANPQAETPALKPSQDQQPYLQIEDAAWQRFALATFPQVKGVDYAQVVDVATLDGVLNVVIFVGEHLDQTIRSPGNSYERRYFGSLYEYSDARPGLHPIVRDIRFSGWNKIGANDQGERFAGIIDGVFYYRHRVKGEAEQSMAYTLGSKAEPQPSTQLFSAESGSKRFSKARIANDLNVENYHLQLYYPYEYDSNAYDQVMDKNDKGWSLVNPVWNETRPVLYFDNSGDFACVWRVDLLNKTLEKIVPEHEAISAVPVDVLGHEAVVYLEGDKLMFAIAPGQ</sequence>
<feature type="chain" id="PRO_5001718118" description="DUF1311 domain-containing protein" evidence="1">
    <location>
        <begin position="24"/>
        <end position="382"/>
    </location>
</feature>
<protein>
    <recommendedName>
        <fullName evidence="4">DUF1311 domain-containing protein</fullName>
    </recommendedName>
</protein>
<dbReference type="AlphaFoldDB" id="A0A077F842"/>
<organism evidence="2 3">
    <name type="scientific">Pseudomonas alkylphenolica</name>
    <dbReference type="NCBI Taxonomy" id="237609"/>
    <lineage>
        <taxon>Bacteria</taxon>
        <taxon>Pseudomonadati</taxon>
        <taxon>Pseudomonadota</taxon>
        <taxon>Gammaproteobacteria</taxon>
        <taxon>Pseudomonadales</taxon>
        <taxon>Pseudomonadaceae</taxon>
        <taxon>Pseudomonas</taxon>
    </lineage>
</organism>
<dbReference type="OrthoDB" id="5957809at2"/>